<evidence type="ECO:0000256" key="2">
    <source>
        <dbReference type="SAM" id="Phobius"/>
    </source>
</evidence>
<name>A0A3B7QYF8_9BACT</name>
<dbReference type="Pfam" id="PF14257">
    <property type="entry name" value="DUF4349"/>
    <property type="match status" value="1"/>
</dbReference>
<keyword evidence="6" id="KW-1185">Reference proteome</keyword>
<accession>A0A3B7QYF8</accession>
<feature type="region of interest" description="Disordered" evidence="1">
    <location>
        <begin position="26"/>
        <end position="68"/>
    </location>
</feature>
<dbReference type="EMBL" id="CP032317">
    <property type="protein sequence ID" value="AYA36635.1"/>
    <property type="molecule type" value="Genomic_DNA"/>
</dbReference>
<feature type="transmembrane region" description="Helical" evidence="2">
    <location>
        <begin position="269"/>
        <end position="288"/>
    </location>
</feature>
<evidence type="ECO:0000313" key="5">
    <source>
        <dbReference type="EMBL" id="AYA36635.1"/>
    </source>
</evidence>
<keyword evidence="2" id="KW-1133">Transmembrane helix</keyword>
<feature type="chain" id="PRO_5017718800" evidence="3">
    <location>
        <begin position="23"/>
        <end position="297"/>
    </location>
</feature>
<dbReference type="InterPro" id="IPR025645">
    <property type="entry name" value="DUF4349"/>
</dbReference>
<dbReference type="PROSITE" id="PS51257">
    <property type="entry name" value="PROKAR_LIPOPROTEIN"/>
    <property type="match status" value="1"/>
</dbReference>
<evidence type="ECO:0000259" key="4">
    <source>
        <dbReference type="Pfam" id="PF14257"/>
    </source>
</evidence>
<evidence type="ECO:0000313" key="6">
    <source>
        <dbReference type="Proteomes" id="UP000262802"/>
    </source>
</evidence>
<dbReference type="KEGG" id="hyh:D3Y59_05920"/>
<organism evidence="5 6">
    <name type="scientific">Hymenobacter oligotrophus</name>
    <dbReference type="NCBI Taxonomy" id="2319843"/>
    <lineage>
        <taxon>Bacteria</taxon>
        <taxon>Pseudomonadati</taxon>
        <taxon>Bacteroidota</taxon>
        <taxon>Cytophagia</taxon>
        <taxon>Cytophagales</taxon>
        <taxon>Hymenobacteraceae</taxon>
        <taxon>Hymenobacter</taxon>
    </lineage>
</organism>
<feature type="compositionally biased region" description="Low complexity" evidence="1">
    <location>
        <begin position="26"/>
        <end position="37"/>
    </location>
</feature>
<reference evidence="5 6" key="1">
    <citation type="submission" date="2018-09" db="EMBL/GenBank/DDBJ databases">
        <title>Hymenobacter medium sp. nov., isolated from R2A medium.</title>
        <authorList>
            <person name="Yingchao G."/>
        </authorList>
    </citation>
    <scope>NUCLEOTIDE SEQUENCE [LARGE SCALE GENOMIC DNA]</scope>
    <source>
        <strain evidence="6">sh-6</strain>
    </source>
</reference>
<dbReference type="OrthoDB" id="5381491at2"/>
<keyword evidence="2" id="KW-0812">Transmembrane</keyword>
<sequence>MNYLTKVIFAGLALFVASCSSREPQSAQASADAATQTEELSAPPVPPPPSAPPAPQPTLADKASGSAALAPQAPAGARLLVYKAHVDIRVDDLGKAAAQVDSVVRRSGSWASSATQTREEDNWRQEMTIRVRPQQFTALLNGLARLGTVENKAIEAEDVTGQHADVSARLRTKRALEQRYVGLLSQAKKISEVLEIEQKLGEVREDIEATDSRLKTLNDEVAYSTIFLKLYQPLALPTPEAPVLSFGSRMAEAFYGGWHLVTNLVIGAVYLWPAFVLLPAGLWLFRWWRRRPASAPR</sequence>
<proteinExistence type="predicted"/>
<feature type="signal peptide" evidence="3">
    <location>
        <begin position="1"/>
        <end position="22"/>
    </location>
</feature>
<keyword evidence="3" id="KW-0732">Signal</keyword>
<keyword evidence="2" id="KW-0472">Membrane</keyword>
<dbReference type="AlphaFoldDB" id="A0A3B7QYF8"/>
<evidence type="ECO:0000256" key="1">
    <source>
        <dbReference type="SAM" id="MobiDB-lite"/>
    </source>
</evidence>
<feature type="domain" description="DUF4349" evidence="4">
    <location>
        <begin position="78"/>
        <end position="286"/>
    </location>
</feature>
<protein>
    <submittedName>
        <fullName evidence="5">DUF4349 domain-containing protein</fullName>
    </submittedName>
</protein>
<dbReference type="Proteomes" id="UP000262802">
    <property type="component" value="Chromosome"/>
</dbReference>
<evidence type="ECO:0000256" key="3">
    <source>
        <dbReference type="SAM" id="SignalP"/>
    </source>
</evidence>
<dbReference type="RefSeq" id="WP_119444214.1">
    <property type="nucleotide sequence ID" value="NZ_CP032317.1"/>
</dbReference>
<gene>
    <name evidence="5" type="ORF">D3Y59_05920</name>
</gene>
<feature type="compositionally biased region" description="Pro residues" evidence="1">
    <location>
        <begin position="43"/>
        <end position="56"/>
    </location>
</feature>